<dbReference type="AlphaFoldDB" id="A0A180H3G5"/>
<dbReference type="VEuPathDB" id="FungiDB:PTTG_25412"/>
<evidence type="ECO:0000313" key="2">
    <source>
        <dbReference type="EMBL" id="OAV99557.1"/>
    </source>
</evidence>
<evidence type="ECO:0000313" key="3">
    <source>
        <dbReference type="EnsemblFungi" id="PTTG_25412-t43_1-p1"/>
    </source>
</evidence>
<reference evidence="2" key="1">
    <citation type="submission" date="2009-11" db="EMBL/GenBank/DDBJ databases">
        <authorList>
            <consortium name="The Broad Institute Genome Sequencing Platform"/>
            <person name="Ward D."/>
            <person name="Feldgarden M."/>
            <person name="Earl A."/>
            <person name="Young S.K."/>
            <person name="Zeng Q."/>
            <person name="Koehrsen M."/>
            <person name="Alvarado L."/>
            <person name="Berlin A."/>
            <person name="Bochicchio J."/>
            <person name="Borenstein D."/>
            <person name="Chapman S.B."/>
            <person name="Chen Z."/>
            <person name="Engels R."/>
            <person name="Freedman E."/>
            <person name="Gellesch M."/>
            <person name="Goldberg J."/>
            <person name="Griggs A."/>
            <person name="Gujja S."/>
            <person name="Heilman E."/>
            <person name="Heiman D."/>
            <person name="Hepburn T."/>
            <person name="Howarth C."/>
            <person name="Jen D."/>
            <person name="Larson L."/>
            <person name="Lewis B."/>
            <person name="Mehta T."/>
            <person name="Park D."/>
            <person name="Pearson M."/>
            <person name="Roberts A."/>
            <person name="Saif S."/>
            <person name="Shea T."/>
            <person name="Shenoy N."/>
            <person name="Sisk P."/>
            <person name="Stolte C."/>
            <person name="Sykes S."/>
            <person name="Thomson T."/>
            <person name="Walk T."/>
            <person name="White J."/>
            <person name="Yandava C."/>
            <person name="Izard J."/>
            <person name="Baranova O.V."/>
            <person name="Blanton J.M."/>
            <person name="Tanner A.C."/>
            <person name="Dewhirst F.E."/>
            <person name="Haas B."/>
            <person name="Nusbaum C."/>
            <person name="Birren B."/>
        </authorList>
    </citation>
    <scope>NUCLEOTIDE SEQUENCE [LARGE SCALE GENOMIC DNA]</scope>
    <source>
        <strain evidence="2">1-1 BBBD Race 1</strain>
    </source>
</reference>
<evidence type="ECO:0000256" key="1">
    <source>
        <dbReference type="SAM" id="MobiDB-lite"/>
    </source>
</evidence>
<gene>
    <name evidence="2" type="ORF">PTTG_25412</name>
</gene>
<name>A0A180H3G5_PUCT1</name>
<reference evidence="2" key="2">
    <citation type="submission" date="2016-05" db="EMBL/GenBank/DDBJ databases">
        <title>Comparative analysis highlights variable genome content of wheat rusts and divergence of the mating loci.</title>
        <authorList>
            <person name="Cuomo C.A."/>
            <person name="Bakkeren G."/>
            <person name="Szabo L."/>
            <person name="Khalil H."/>
            <person name="Joly D."/>
            <person name="Goldberg J."/>
            <person name="Young S."/>
            <person name="Zeng Q."/>
            <person name="Fellers J."/>
        </authorList>
    </citation>
    <scope>NUCLEOTIDE SEQUENCE [LARGE SCALE GENOMIC DNA]</scope>
    <source>
        <strain evidence="2">1-1 BBBD Race 1</strain>
    </source>
</reference>
<dbReference type="EnsemblFungi" id="PTTG_25412-t43_1">
    <property type="protein sequence ID" value="PTTG_25412-t43_1-p1"/>
    <property type="gene ID" value="PTTG_25412"/>
</dbReference>
<sequence length="191" mass="20294">MLLLSSATNTLSNQQTDLQGGYESQGFPSHIPGLEDYSASDAPHVVNNPITQSYAGPQIGKIIHPSEFYAQPSGGPPDHTSRQTGAASYPISGVPVGPGHQVDSNMYTPAPAGLQGSASTGHLQHGSGFPNSEDLEFSQPVKSKAGGGLFARNPRCIIPRRCRAPVRCASQGSCRALARYCWKKANRCRIY</sequence>
<dbReference type="EMBL" id="ADAS02000003">
    <property type="protein sequence ID" value="OAV99557.1"/>
    <property type="molecule type" value="Genomic_DNA"/>
</dbReference>
<evidence type="ECO:0000313" key="4">
    <source>
        <dbReference type="Proteomes" id="UP000005240"/>
    </source>
</evidence>
<organism evidence="2">
    <name type="scientific">Puccinia triticina (isolate 1-1 / race 1 (BBBD))</name>
    <name type="common">Brown leaf rust fungus</name>
    <dbReference type="NCBI Taxonomy" id="630390"/>
    <lineage>
        <taxon>Eukaryota</taxon>
        <taxon>Fungi</taxon>
        <taxon>Dikarya</taxon>
        <taxon>Basidiomycota</taxon>
        <taxon>Pucciniomycotina</taxon>
        <taxon>Pucciniomycetes</taxon>
        <taxon>Pucciniales</taxon>
        <taxon>Pucciniaceae</taxon>
        <taxon>Puccinia</taxon>
    </lineage>
</organism>
<reference evidence="3" key="4">
    <citation type="submission" date="2025-05" db="UniProtKB">
        <authorList>
            <consortium name="EnsemblFungi"/>
        </authorList>
    </citation>
    <scope>IDENTIFICATION</scope>
    <source>
        <strain evidence="3">isolate 1-1 / race 1 (BBBD)</strain>
    </source>
</reference>
<accession>A0A180H3G5</accession>
<feature type="region of interest" description="Disordered" evidence="1">
    <location>
        <begin position="1"/>
        <end position="23"/>
    </location>
</feature>
<feature type="compositionally biased region" description="Low complexity" evidence="1">
    <location>
        <begin position="1"/>
        <end position="13"/>
    </location>
</feature>
<feature type="region of interest" description="Disordered" evidence="1">
    <location>
        <begin position="67"/>
        <end position="140"/>
    </location>
</feature>
<keyword evidence="4" id="KW-1185">Reference proteome</keyword>
<dbReference type="Proteomes" id="UP000005240">
    <property type="component" value="Unassembled WGS sequence"/>
</dbReference>
<reference evidence="3 4" key="3">
    <citation type="journal article" date="2017" name="G3 (Bethesda)">
        <title>Comparative analysis highlights variable genome content of wheat rusts and divergence of the mating loci.</title>
        <authorList>
            <person name="Cuomo C.A."/>
            <person name="Bakkeren G."/>
            <person name="Khalil H.B."/>
            <person name="Panwar V."/>
            <person name="Joly D."/>
            <person name="Linning R."/>
            <person name="Sakthikumar S."/>
            <person name="Song X."/>
            <person name="Adiconis X."/>
            <person name="Fan L."/>
            <person name="Goldberg J.M."/>
            <person name="Levin J.Z."/>
            <person name="Young S."/>
            <person name="Zeng Q."/>
            <person name="Anikster Y."/>
            <person name="Bruce M."/>
            <person name="Wang M."/>
            <person name="Yin C."/>
            <person name="McCallum B."/>
            <person name="Szabo L.J."/>
            <person name="Hulbert S."/>
            <person name="Chen X."/>
            <person name="Fellers J.P."/>
        </authorList>
    </citation>
    <scope>NUCLEOTIDE SEQUENCE</scope>
    <source>
        <strain evidence="3">isolate 1-1 / race 1 (BBBD)</strain>
        <strain evidence="4">Isolate 1-1 / race 1 (BBBD)</strain>
    </source>
</reference>
<protein>
    <submittedName>
        <fullName evidence="2 3">Uncharacterized protein</fullName>
    </submittedName>
</protein>
<proteinExistence type="predicted"/>